<evidence type="ECO:0000313" key="2">
    <source>
        <dbReference type="Proteomes" id="UP000007488"/>
    </source>
</evidence>
<protein>
    <submittedName>
        <fullName evidence="1">Uncharacterized protein</fullName>
    </submittedName>
</protein>
<sequence>MRDEDLVKKVERLEFYIQLLRDFAVEPEAFVLWDYVMTEELDGEQTNRLMNILGKHKGLIWAIDEQTEPYSDQTEEELNVLEAQLKPLFQSFKNPHPTDRDAVLRVVRRAAKLPEMILYKRM</sequence>
<dbReference type="HOGENOM" id="CLU_2094446_0_0_9"/>
<gene>
    <name evidence="1" type="ordered locus">Sgly_1195</name>
</gene>
<organism evidence="1 2">
    <name type="scientific">Syntrophobotulus glycolicus (strain DSM 8271 / FlGlyR)</name>
    <dbReference type="NCBI Taxonomy" id="645991"/>
    <lineage>
        <taxon>Bacteria</taxon>
        <taxon>Bacillati</taxon>
        <taxon>Bacillota</taxon>
        <taxon>Clostridia</taxon>
        <taxon>Eubacteriales</taxon>
        <taxon>Desulfitobacteriaceae</taxon>
        <taxon>Syntrophobotulus</taxon>
    </lineage>
</organism>
<dbReference type="STRING" id="645991.Sgly_1195"/>
<dbReference type="RefSeq" id="WP_013624383.1">
    <property type="nucleotide sequence ID" value="NC_015172.1"/>
</dbReference>
<dbReference type="EMBL" id="CP002547">
    <property type="protein sequence ID" value="ADY55513.1"/>
    <property type="molecule type" value="Genomic_DNA"/>
</dbReference>
<dbReference type="eggNOG" id="ENOG5033AEF">
    <property type="taxonomic scope" value="Bacteria"/>
</dbReference>
<dbReference type="KEGG" id="sgy:Sgly_1195"/>
<keyword evidence="2" id="KW-1185">Reference proteome</keyword>
<dbReference type="AlphaFoldDB" id="F0SUM0"/>
<dbReference type="Proteomes" id="UP000007488">
    <property type="component" value="Chromosome"/>
</dbReference>
<proteinExistence type="predicted"/>
<reference evidence="2" key="2">
    <citation type="submission" date="2011-02" db="EMBL/GenBank/DDBJ databases">
        <title>The complete genome of Syntrophobotulus glycolicus DSM 8271.</title>
        <authorList>
            <person name="Lucas S."/>
            <person name="Copeland A."/>
            <person name="Lapidus A."/>
            <person name="Bruce D."/>
            <person name="Goodwin L."/>
            <person name="Pitluck S."/>
            <person name="Kyrpides N."/>
            <person name="Mavromatis K."/>
            <person name="Pagani I."/>
            <person name="Ivanova N."/>
            <person name="Mikhailova N."/>
            <person name="Chertkov O."/>
            <person name="Held B."/>
            <person name="Detter J.C."/>
            <person name="Tapia R."/>
            <person name="Han C."/>
            <person name="Land M."/>
            <person name="Hauser L."/>
            <person name="Markowitz V."/>
            <person name="Cheng J.-F."/>
            <person name="Hugenholtz P."/>
            <person name="Woyke T."/>
            <person name="Wu D."/>
            <person name="Spring S."/>
            <person name="Schroeder M."/>
            <person name="Brambilla E."/>
            <person name="Klenk H.-P."/>
            <person name="Eisen J.A."/>
        </authorList>
    </citation>
    <scope>NUCLEOTIDE SEQUENCE [LARGE SCALE GENOMIC DNA]</scope>
    <source>
        <strain evidence="2">DSM 8271 / FlGlyR</strain>
    </source>
</reference>
<name>F0SUM0_SYNGF</name>
<accession>F0SUM0</accession>
<evidence type="ECO:0000313" key="1">
    <source>
        <dbReference type="EMBL" id="ADY55513.1"/>
    </source>
</evidence>
<reference evidence="1 2" key="1">
    <citation type="journal article" date="2011" name="Stand. Genomic Sci.">
        <title>Complete genome sequence of Syntrophobotulus glycolicus type strain (FlGlyR).</title>
        <authorList>
            <person name="Han C."/>
            <person name="Mwirichia R."/>
            <person name="Chertkov O."/>
            <person name="Held B."/>
            <person name="Lapidus A."/>
            <person name="Nolan M."/>
            <person name="Lucas S."/>
            <person name="Hammon N."/>
            <person name="Deshpande S."/>
            <person name="Cheng J.F."/>
            <person name="Tapia R."/>
            <person name="Goodwin L."/>
            <person name="Pitluck S."/>
            <person name="Huntemann M."/>
            <person name="Liolios K."/>
            <person name="Ivanova N."/>
            <person name="Pagani I."/>
            <person name="Mavromatis K."/>
            <person name="Ovchinikova G."/>
            <person name="Pati A."/>
            <person name="Chen A."/>
            <person name="Palaniappan K."/>
            <person name="Land M."/>
            <person name="Hauser L."/>
            <person name="Brambilla E.M."/>
            <person name="Rohde M."/>
            <person name="Spring S."/>
            <person name="Sikorski J."/>
            <person name="Goker M."/>
            <person name="Woyke T."/>
            <person name="Bristow J."/>
            <person name="Eisen J.A."/>
            <person name="Markowitz V."/>
            <person name="Hugenholtz P."/>
            <person name="Kyrpides N.C."/>
            <person name="Klenk H.P."/>
            <person name="Detter J.C."/>
        </authorList>
    </citation>
    <scope>NUCLEOTIDE SEQUENCE [LARGE SCALE GENOMIC DNA]</scope>
    <source>
        <strain evidence="2">DSM 8271 / FlGlyR</strain>
    </source>
</reference>
<dbReference type="OrthoDB" id="2471753at2"/>